<reference evidence="7 8" key="1">
    <citation type="submission" date="2019-08" db="EMBL/GenBank/DDBJ databases">
        <title>In-depth cultivation of the pig gut microbiome towards novel bacterial diversity and tailored functional studies.</title>
        <authorList>
            <person name="Wylensek D."/>
            <person name="Hitch T.C.A."/>
            <person name="Clavel T."/>
        </authorList>
    </citation>
    <scope>NUCLEOTIDE SEQUENCE [LARGE SCALE GENOMIC DNA]</scope>
    <source>
        <strain evidence="7 8">LKV-178-WT-2G</strain>
    </source>
</reference>
<dbReference type="Gene3D" id="2.160.10.10">
    <property type="entry name" value="Hexapeptide repeat proteins"/>
    <property type="match status" value="1"/>
</dbReference>
<comment type="caution">
    <text evidence="7">The sequence shown here is derived from an EMBL/GenBank/DDBJ whole genome shotgun (WGS) entry which is preliminary data.</text>
</comment>
<evidence type="ECO:0000313" key="7">
    <source>
        <dbReference type="EMBL" id="MSS02376.1"/>
    </source>
</evidence>
<evidence type="ECO:0000313" key="8">
    <source>
        <dbReference type="Proteomes" id="UP000470082"/>
    </source>
</evidence>
<dbReference type="AlphaFoldDB" id="A0A7X2T509"/>
<dbReference type="InterPro" id="IPR010493">
    <property type="entry name" value="Ser_AcTrfase_N"/>
</dbReference>
<dbReference type="CDD" id="cd03354">
    <property type="entry name" value="LbH_SAT"/>
    <property type="match status" value="1"/>
</dbReference>
<dbReference type="InterPro" id="IPR045304">
    <property type="entry name" value="LbH_SAT"/>
</dbReference>
<evidence type="ECO:0000259" key="6">
    <source>
        <dbReference type="Pfam" id="PF06426"/>
    </source>
</evidence>
<accession>A0A7X2T509</accession>
<evidence type="ECO:0000256" key="4">
    <source>
        <dbReference type="ARBA" id="ARBA00022679"/>
    </source>
</evidence>
<organism evidence="7 8">
    <name type="scientific">Floccifex porci</name>
    <dbReference type="NCBI Taxonomy" id="2606629"/>
    <lineage>
        <taxon>Bacteria</taxon>
        <taxon>Bacillati</taxon>
        <taxon>Bacillota</taxon>
        <taxon>Erysipelotrichia</taxon>
        <taxon>Erysipelotrichales</taxon>
        <taxon>Erysipelotrichaceae</taxon>
        <taxon>Floccifex</taxon>
    </lineage>
</organism>
<dbReference type="Pfam" id="PF06426">
    <property type="entry name" value="SATase_N"/>
    <property type="match status" value="1"/>
</dbReference>
<evidence type="ECO:0000256" key="5">
    <source>
        <dbReference type="ARBA" id="ARBA00023315"/>
    </source>
</evidence>
<dbReference type="Proteomes" id="UP000470082">
    <property type="component" value="Unassembled WGS sequence"/>
</dbReference>
<comment type="pathway">
    <text evidence="1">Amino-acid biosynthesis; L-cysteine biosynthesis; L-cysteine from L-serine: step 1/2.</text>
</comment>
<feature type="domain" description="Serine acetyltransferase N-terminal" evidence="6">
    <location>
        <begin position="98"/>
        <end position="151"/>
    </location>
</feature>
<keyword evidence="5" id="KW-0012">Acyltransferase</keyword>
<dbReference type="GO" id="GO:0009001">
    <property type="term" value="F:serine O-acetyltransferase activity"/>
    <property type="evidence" value="ECO:0007669"/>
    <property type="project" value="InterPro"/>
</dbReference>
<evidence type="ECO:0000256" key="3">
    <source>
        <dbReference type="ARBA" id="ARBA00022605"/>
    </source>
</evidence>
<name>A0A7X2T509_9FIRM</name>
<proteinExistence type="predicted"/>
<dbReference type="InterPro" id="IPR042122">
    <property type="entry name" value="Ser_AcTrfase_N_sf"/>
</dbReference>
<dbReference type="EMBL" id="VUMM01000030">
    <property type="protein sequence ID" value="MSS02376.1"/>
    <property type="molecule type" value="Genomic_DNA"/>
</dbReference>
<keyword evidence="3" id="KW-0028">Amino-acid biosynthesis</keyword>
<sequence length="303" mass="33963">MELDSKIERIVKHVIDDVEHNYKDKHTSQLDTQEILEIIENAQRALFPALFGNRETISEFSNKYEIGGHVESIYTLLVYETTRALLYHPKYAKSPKFARKEKAKQIALQFLDKLPKIHEYLKTDIQAAFDGDPAATSFDEIVYSYPGFYAIFVNRIAHELYLLDVPLIPRIMTEQAHSKTGIDIHPGVTIGKYFFIDHGTGVVIGETTIIGDHVKIYQGVTLGGLSTRDGQKLRGVKRHPTISDNVTIYSNASILGGETVIGEGCVIAGNCFITHSIPAHMRVTSQSPELVLKPDKNTSCYEI</sequence>
<dbReference type="GO" id="GO:0005737">
    <property type="term" value="C:cytoplasm"/>
    <property type="evidence" value="ECO:0007669"/>
    <property type="project" value="InterPro"/>
</dbReference>
<dbReference type="InterPro" id="IPR011004">
    <property type="entry name" value="Trimer_LpxA-like_sf"/>
</dbReference>
<dbReference type="Gene3D" id="1.10.3130.10">
    <property type="entry name" value="serine acetyltransferase, domain 1"/>
    <property type="match status" value="1"/>
</dbReference>
<evidence type="ECO:0000256" key="2">
    <source>
        <dbReference type="ARBA" id="ARBA00018522"/>
    </source>
</evidence>
<evidence type="ECO:0000256" key="1">
    <source>
        <dbReference type="ARBA" id="ARBA00004876"/>
    </source>
</evidence>
<keyword evidence="4 7" id="KW-0808">Transferase</keyword>
<dbReference type="PANTHER" id="PTHR42811">
    <property type="entry name" value="SERINE ACETYLTRANSFERASE"/>
    <property type="match status" value="1"/>
</dbReference>
<gene>
    <name evidence="7" type="ORF">FYJ50_09800</name>
</gene>
<dbReference type="GO" id="GO:0006535">
    <property type="term" value="P:cysteine biosynthetic process from serine"/>
    <property type="evidence" value="ECO:0007669"/>
    <property type="project" value="InterPro"/>
</dbReference>
<protein>
    <recommendedName>
        <fullName evidence="2">Serine acetyltransferase</fullName>
    </recommendedName>
</protein>
<dbReference type="SUPFAM" id="SSF51161">
    <property type="entry name" value="Trimeric LpxA-like enzymes"/>
    <property type="match status" value="1"/>
</dbReference>
<dbReference type="RefSeq" id="WP_154461518.1">
    <property type="nucleotide sequence ID" value="NZ_JAQYTQ010000024.1"/>
</dbReference>
<keyword evidence="8" id="KW-1185">Reference proteome</keyword>
<dbReference type="UniPathway" id="UPA00136">
    <property type="reaction ID" value="UER00199"/>
</dbReference>